<sequence length="521" mass="57309">MSSSAFASDTDSEVNEFSPLLVKVEKTFKKNFSFEISPISKVSASSTHGGKYSTIGNTLPIDDLQASLFLPSISLSYREVTRSIVENYYANLGACQKARNPSSSSLLTSFIEKLSVDRGATVFLATWNILPLGTSVFSLPYCVAVGGYIIIPIIFLISIMADITGLILVDCLYAESPKSKQRKRVHLNYVDIARTVWGQHGARLLNAFLIIYLFLGCVVNILLLGKGVYQLLYTYTYLSFNALTIMFSILVYPTLFIRKFTILAYLSLSAAVSVIIGTFLVVILFILGSGNWKTHMSNIPVINLNGFPLAVSIVMLTCVSHSVLPHVEGSMKDRSKINQVLHYSYFVTAIVKVVVASLGSFTFGLGSNSIIILSIFSVNQSISICCTITLVLYTIFNYPLSMFIVSEFVDSFTEKTAVERIKTLFYLWIACTRLILVVLSVAAAVFLPYFAATLGIRGSVIGTCLVFIFPCFFHLKLKWRILSCQEKLRNLIILLVGTLIGLGGLFGSVKLLLSSIKSGSE</sequence>
<keyword evidence="5" id="KW-0532">Neurotransmitter transport</keyword>
<feature type="transmembrane region" description="Helical" evidence="9">
    <location>
        <begin position="345"/>
        <end position="364"/>
    </location>
</feature>
<feature type="transmembrane region" description="Helical" evidence="9">
    <location>
        <begin position="370"/>
        <end position="396"/>
    </location>
</feature>
<dbReference type="InterPro" id="IPR013057">
    <property type="entry name" value="AA_transpt_TM"/>
</dbReference>
<keyword evidence="3" id="KW-0813">Transport</keyword>
<feature type="transmembrane region" description="Helical" evidence="9">
    <location>
        <begin position="235"/>
        <end position="255"/>
    </location>
</feature>
<evidence type="ECO:0000256" key="1">
    <source>
        <dbReference type="ARBA" id="ARBA00004439"/>
    </source>
</evidence>
<feature type="transmembrane region" description="Helical" evidence="9">
    <location>
        <begin position="425"/>
        <end position="450"/>
    </location>
</feature>
<evidence type="ECO:0000256" key="9">
    <source>
        <dbReference type="SAM" id="Phobius"/>
    </source>
</evidence>
<keyword evidence="8" id="KW-0968">Cytoplasmic vesicle</keyword>
<keyword evidence="11" id="KW-1185">Reference proteome</keyword>
<reference evidence="12" key="1">
    <citation type="submission" date="2025-08" db="UniProtKB">
        <authorList>
            <consortium name="RefSeq"/>
        </authorList>
    </citation>
    <scope>IDENTIFICATION</scope>
</reference>
<dbReference type="Proteomes" id="UP001652625">
    <property type="component" value="Chromosome 13"/>
</dbReference>
<evidence type="ECO:0000313" key="12">
    <source>
        <dbReference type="RefSeq" id="XP_065671460.1"/>
    </source>
</evidence>
<dbReference type="PANTHER" id="PTHR22950:SF689">
    <property type="entry name" value="VESICULAR INHIBITORY AMINO ACID TRANSPORTER"/>
    <property type="match status" value="1"/>
</dbReference>
<organism evidence="11 12">
    <name type="scientific">Hydra vulgaris</name>
    <name type="common">Hydra</name>
    <name type="synonym">Hydra attenuata</name>
    <dbReference type="NCBI Taxonomy" id="6087"/>
    <lineage>
        <taxon>Eukaryota</taxon>
        <taxon>Metazoa</taxon>
        <taxon>Cnidaria</taxon>
        <taxon>Hydrozoa</taxon>
        <taxon>Hydroidolina</taxon>
        <taxon>Anthoathecata</taxon>
        <taxon>Aplanulata</taxon>
        <taxon>Hydridae</taxon>
        <taxon>Hydra</taxon>
    </lineage>
</organism>
<evidence type="ECO:0000256" key="4">
    <source>
        <dbReference type="ARBA" id="ARBA00022692"/>
    </source>
</evidence>
<evidence type="ECO:0000313" key="11">
    <source>
        <dbReference type="Proteomes" id="UP001652625"/>
    </source>
</evidence>
<evidence type="ECO:0000256" key="7">
    <source>
        <dbReference type="ARBA" id="ARBA00023136"/>
    </source>
</evidence>
<comment type="subcellular location">
    <subcellularLocation>
        <location evidence="1">Cytoplasmic vesicle membrane</location>
        <topology evidence="1">Multi-pass membrane protein</topology>
    </subcellularLocation>
</comment>
<feature type="transmembrane region" description="Helical" evidence="9">
    <location>
        <begin position="307"/>
        <end position="324"/>
    </location>
</feature>
<comment type="similarity">
    <text evidence="2">Belongs to the amino acid/polyamine transporter 2 family.</text>
</comment>
<feature type="transmembrane region" description="Helical" evidence="9">
    <location>
        <begin position="147"/>
        <end position="174"/>
    </location>
</feature>
<feature type="transmembrane region" description="Helical" evidence="9">
    <location>
        <begin position="491"/>
        <end position="513"/>
    </location>
</feature>
<keyword evidence="7 9" id="KW-0472">Membrane</keyword>
<gene>
    <name evidence="12" type="primary">LOC101238238</name>
</gene>
<feature type="domain" description="Amino acid transporter transmembrane" evidence="10">
    <location>
        <begin position="125"/>
        <end position="507"/>
    </location>
</feature>
<proteinExistence type="inferred from homology"/>
<dbReference type="RefSeq" id="XP_065671460.1">
    <property type="nucleotide sequence ID" value="XM_065815388.1"/>
</dbReference>
<dbReference type="GeneID" id="101238238"/>
<evidence type="ECO:0000256" key="3">
    <source>
        <dbReference type="ARBA" id="ARBA00022448"/>
    </source>
</evidence>
<protein>
    <submittedName>
        <fullName evidence="12">Vesicular inhibitory amino acid transporter</fullName>
    </submittedName>
</protein>
<accession>A0ABM4DAT1</accession>
<feature type="transmembrane region" description="Helical" evidence="9">
    <location>
        <begin position="204"/>
        <end position="223"/>
    </location>
</feature>
<keyword evidence="4 9" id="KW-0812">Transmembrane</keyword>
<evidence type="ECO:0000256" key="5">
    <source>
        <dbReference type="ARBA" id="ARBA00022775"/>
    </source>
</evidence>
<evidence type="ECO:0000256" key="6">
    <source>
        <dbReference type="ARBA" id="ARBA00022989"/>
    </source>
</evidence>
<keyword evidence="6 9" id="KW-1133">Transmembrane helix</keyword>
<name>A0ABM4DAT1_HYDVU</name>
<feature type="transmembrane region" description="Helical" evidence="9">
    <location>
        <begin position="262"/>
        <end position="287"/>
    </location>
</feature>
<dbReference type="PANTHER" id="PTHR22950">
    <property type="entry name" value="AMINO ACID TRANSPORTER"/>
    <property type="match status" value="1"/>
</dbReference>
<feature type="transmembrane region" description="Helical" evidence="9">
    <location>
        <begin position="456"/>
        <end position="479"/>
    </location>
</feature>
<evidence type="ECO:0000256" key="8">
    <source>
        <dbReference type="ARBA" id="ARBA00023329"/>
    </source>
</evidence>
<evidence type="ECO:0000256" key="2">
    <source>
        <dbReference type="ARBA" id="ARBA00008066"/>
    </source>
</evidence>
<evidence type="ECO:0000259" key="10">
    <source>
        <dbReference type="Pfam" id="PF01490"/>
    </source>
</evidence>
<dbReference type="Pfam" id="PF01490">
    <property type="entry name" value="Aa_trans"/>
    <property type="match status" value="1"/>
</dbReference>